<protein>
    <submittedName>
        <fullName evidence="1">Uncharacterized protein</fullName>
    </submittedName>
</protein>
<dbReference type="EMBL" id="LAZR01041735">
    <property type="protein sequence ID" value="KKL11247.1"/>
    <property type="molecule type" value="Genomic_DNA"/>
</dbReference>
<organism evidence="1">
    <name type="scientific">marine sediment metagenome</name>
    <dbReference type="NCBI Taxonomy" id="412755"/>
    <lineage>
        <taxon>unclassified sequences</taxon>
        <taxon>metagenomes</taxon>
        <taxon>ecological metagenomes</taxon>
    </lineage>
</organism>
<sequence length="67" mass="7628">MIVNKKGKYKLLSDYSIHQLMTIVNFKVGTILDITQIDKKNKHVLGPELNDWVGWDMPVEPVEDSSG</sequence>
<dbReference type="AlphaFoldDB" id="A0A0F9BBP1"/>
<reference evidence="1" key="1">
    <citation type="journal article" date="2015" name="Nature">
        <title>Complex archaea that bridge the gap between prokaryotes and eukaryotes.</title>
        <authorList>
            <person name="Spang A."/>
            <person name="Saw J.H."/>
            <person name="Jorgensen S.L."/>
            <person name="Zaremba-Niedzwiedzka K."/>
            <person name="Martijn J."/>
            <person name="Lind A.E."/>
            <person name="van Eijk R."/>
            <person name="Schleper C."/>
            <person name="Guy L."/>
            <person name="Ettema T.J."/>
        </authorList>
    </citation>
    <scope>NUCLEOTIDE SEQUENCE</scope>
</reference>
<gene>
    <name evidence="1" type="ORF">LCGC14_2547740</name>
</gene>
<accession>A0A0F9BBP1</accession>
<evidence type="ECO:0000313" key="1">
    <source>
        <dbReference type="EMBL" id="KKL11247.1"/>
    </source>
</evidence>
<name>A0A0F9BBP1_9ZZZZ</name>
<comment type="caution">
    <text evidence="1">The sequence shown here is derived from an EMBL/GenBank/DDBJ whole genome shotgun (WGS) entry which is preliminary data.</text>
</comment>
<proteinExistence type="predicted"/>